<name>A0A100YW95_TRASO</name>
<gene>
    <name evidence="3" type="ORF">AUL39_00395</name>
</gene>
<evidence type="ECO:0000256" key="1">
    <source>
        <dbReference type="SAM" id="MobiDB-lite"/>
    </source>
</evidence>
<evidence type="ECO:0000313" key="3">
    <source>
        <dbReference type="EMBL" id="KUH58850.1"/>
    </source>
</evidence>
<dbReference type="OrthoDB" id="3183802at2"/>
<reference evidence="3 4" key="1">
    <citation type="submission" date="2015-12" db="EMBL/GenBank/DDBJ databases">
        <title>Draft Genome Sequence of Olsenella scatoligenes SK9K4T; a Producer of 3-Methylindole- (skatole) and 4-Methylphenol- (p-cresol) Isolated from Pig Feces.</title>
        <authorList>
            <person name="Li X."/>
            <person name="Borg B."/>
            <person name="Canibe N."/>
        </authorList>
    </citation>
    <scope>NUCLEOTIDE SEQUENCE [LARGE SCALE GENOMIC DNA]</scope>
    <source>
        <strain evidence="3 4">SK9K4</strain>
    </source>
</reference>
<feature type="compositionally biased region" description="Basic and acidic residues" evidence="1">
    <location>
        <begin position="138"/>
        <end position="148"/>
    </location>
</feature>
<dbReference type="RefSeq" id="WP_059052534.1">
    <property type="nucleotide sequence ID" value="NZ_LOJF01000001.1"/>
</dbReference>
<dbReference type="Gene3D" id="1.20.120.20">
    <property type="entry name" value="Apolipoprotein"/>
    <property type="match status" value="1"/>
</dbReference>
<organism evidence="3 4">
    <name type="scientific">Tractidigestivibacter scatoligenes</name>
    <name type="common">Olsenella scatoligenes</name>
    <dbReference type="NCBI Taxonomy" id="1299998"/>
    <lineage>
        <taxon>Bacteria</taxon>
        <taxon>Bacillati</taxon>
        <taxon>Actinomycetota</taxon>
        <taxon>Coriobacteriia</taxon>
        <taxon>Coriobacteriales</taxon>
        <taxon>Atopobiaceae</taxon>
        <taxon>Tractidigestivibacter</taxon>
    </lineage>
</organism>
<dbReference type="AlphaFoldDB" id="A0A100YW95"/>
<evidence type="ECO:0000256" key="2">
    <source>
        <dbReference type="SAM" id="Phobius"/>
    </source>
</evidence>
<dbReference type="Pfam" id="PF12732">
    <property type="entry name" value="YtxH"/>
    <property type="match status" value="1"/>
</dbReference>
<keyword evidence="2" id="KW-0472">Membrane</keyword>
<keyword evidence="3" id="KW-0808">Transferase</keyword>
<protein>
    <submittedName>
        <fullName evidence="3">2,3,4,5-tetrahydropyridine-2,6-carboxylate N-succinyltransferase</fullName>
    </submittedName>
</protein>
<feature type="transmembrane region" description="Helical" evidence="2">
    <location>
        <begin position="6"/>
        <end position="26"/>
    </location>
</feature>
<comment type="caution">
    <text evidence="3">The sequence shown here is derived from an EMBL/GenBank/DDBJ whole genome shotgun (WGS) entry which is preliminary data.</text>
</comment>
<evidence type="ECO:0000313" key="4">
    <source>
        <dbReference type="Proteomes" id="UP000054078"/>
    </source>
</evidence>
<feature type="region of interest" description="Disordered" evidence="1">
    <location>
        <begin position="123"/>
        <end position="148"/>
    </location>
</feature>
<accession>A0A100YW95</accession>
<keyword evidence="2" id="KW-0812">Transmembrane</keyword>
<keyword evidence="2" id="KW-1133">Transmembrane helix</keyword>
<dbReference type="InterPro" id="IPR024623">
    <property type="entry name" value="YtxH"/>
</dbReference>
<dbReference type="EMBL" id="LOJF01000001">
    <property type="protein sequence ID" value="KUH58850.1"/>
    <property type="molecule type" value="Genomic_DNA"/>
</dbReference>
<proteinExistence type="predicted"/>
<feature type="compositionally biased region" description="Low complexity" evidence="1">
    <location>
        <begin position="123"/>
        <end position="132"/>
    </location>
</feature>
<dbReference type="Proteomes" id="UP000054078">
    <property type="component" value="Unassembled WGS sequence"/>
</dbReference>
<sequence>MSKTASFVLGSIVGAAAGVVAGMMLAPRPGAESRAMAADAMNDAWDSAVDTYERGARSVSDRLGDVRPGVDAKTDELRAKVDLARERMDQLRDSLSEAVSSTSAQVSDAVNTVTDRVSNMAGDAAAANESAAQSVHVEVVDNAEKPEE</sequence>
<keyword evidence="4" id="KW-1185">Reference proteome</keyword>
<dbReference type="STRING" id="1299998.AUL39_00395"/>
<dbReference type="GO" id="GO:0016740">
    <property type="term" value="F:transferase activity"/>
    <property type="evidence" value="ECO:0007669"/>
    <property type="project" value="UniProtKB-KW"/>
</dbReference>